<dbReference type="EMBL" id="CP000867">
    <property type="protein sequence ID" value="ABX01364.1"/>
    <property type="molecule type" value="Genomic_DNA"/>
</dbReference>
<dbReference type="eggNOG" id="arCOG07960">
    <property type="taxonomic scope" value="Archaea"/>
</dbReference>
<dbReference type="InterPro" id="IPR027417">
    <property type="entry name" value="P-loop_NTPase"/>
</dbReference>
<proteinExistence type="predicted"/>
<protein>
    <submittedName>
        <fullName evidence="1">Uncharacterized protein</fullName>
    </submittedName>
</protein>
<accession>A9A6T6</accession>
<dbReference type="Gene3D" id="3.40.50.300">
    <property type="entry name" value="P-loop containing nucleotide triphosphate hydrolases"/>
    <property type="match status" value="1"/>
</dbReference>
<dbReference type="AlphaFoldDB" id="A9A6T6"/>
<name>A9A6T6_METM6</name>
<dbReference type="HOGENOM" id="CLU_112757_0_0_2"/>
<sequence>MVNPALYGEYNFNLMKTHTLADQLGFKNIKVEFADSEMSIKELLDMYKPYNEHLSICIDGKRGSFKTTHLIAMHEECKKLGLKSVFIKTKADFEKLKGRRDLDIVFIDDIAKYFYKRDGATKINKAFAKILQMVRTVVPLIIATTPDLSLLDKDGRAFFIEAYVLRKGTISVMGINIGVEAPSVEFYSQFKDDEHDTRFKEFDELVDIIFSS</sequence>
<gene>
    <name evidence="1" type="ordered locus">MmarC6_0547</name>
</gene>
<organism evidence="1">
    <name type="scientific">Methanococcus maripaludis (strain C6 / ATCC BAA-1332)</name>
    <dbReference type="NCBI Taxonomy" id="444158"/>
    <lineage>
        <taxon>Archaea</taxon>
        <taxon>Methanobacteriati</taxon>
        <taxon>Methanobacteriota</taxon>
        <taxon>Methanomada group</taxon>
        <taxon>Methanococci</taxon>
        <taxon>Methanococcales</taxon>
        <taxon>Methanococcaceae</taxon>
        <taxon>Methanococcus</taxon>
    </lineage>
</organism>
<dbReference type="OrthoDB" id="61705at2157"/>
<dbReference type="STRING" id="444158.MmarC6_0547"/>
<dbReference type="SUPFAM" id="SSF52540">
    <property type="entry name" value="P-loop containing nucleoside triphosphate hydrolases"/>
    <property type="match status" value="1"/>
</dbReference>
<dbReference type="KEGG" id="mmx:MmarC6_0547"/>
<reference evidence="1" key="1">
    <citation type="submission" date="2007-10" db="EMBL/GenBank/DDBJ databases">
        <title>Complete sequence of Methanococcus maripaludis C6.</title>
        <authorList>
            <consortium name="US DOE Joint Genome Institute"/>
            <person name="Copeland A."/>
            <person name="Lucas S."/>
            <person name="Lapidus A."/>
            <person name="Barry K."/>
            <person name="Glavina del Rio T."/>
            <person name="Dalin E."/>
            <person name="Tice H."/>
            <person name="Pitluck S."/>
            <person name="Clum A."/>
            <person name="Schmutz J."/>
            <person name="Larimer F."/>
            <person name="Land M."/>
            <person name="Hauser L."/>
            <person name="Kyrpides N."/>
            <person name="Mikhailova N."/>
            <person name="Sieprawska-Lupa M."/>
            <person name="Whitman W.B."/>
            <person name="Richardson P."/>
        </authorList>
    </citation>
    <scope>NUCLEOTIDE SEQUENCE [LARGE SCALE GENOMIC DNA]</scope>
    <source>
        <strain evidence="1">C6</strain>
    </source>
</reference>
<evidence type="ECO:0000313" key="1">
    <source>
        <dbReference type="EMBL" id="ABX01364.1"/>
    </source>
</evidence>